<feature type="region of interest" description="Disordered" evidence="2">
    <location>
        <begin position="1131"/>
        <end position="1155"/>
    </location>
</feature>
<accession>A0A8J1UY33</accession>
<name>A0A8J1UY33_OWEFU</name>
<dbReference type="OrthoDB" id="10052423at2759"/>
<evidence type="ECO:0000256" key="2">
    <source>
        <dbReference type="SAM" id="MobiDB-lite"/>
    </source>
</evidence>
<comment type="caution">
    <text evidence="3">The sequence shown here is derived from an EMBL/GenBank/DDBJ whole genome shotgun (WGS) entry which is preliminary data.</text>
</comment>
<dbReference type="Proteomes" id="UP000749559">
    <property type="component" value="Unassembled WGS sequence"/>
</dbReference>
<keyword evidence="1" id="KW-0175">Coiled coil</keyword>
<evidence type="ECO:0000313" key="4">
    <source>
        <dbReference type="Proteomes" id="UP000749559"/>
    </source>
</evidence>
<reference evidence="3" key="1">
    <citation type="submission" date="2022-03" db="EMBL/GenBank/DDBJ databases">
        <authorList>
            <person name="Martin C."/>
        </authorList>
    </citation>
    <scope>NUCLEOTIDE SEQUENCE</scope>
</reference>
<protein>
    <submittedName>
        <fullName evidence="3">Uncharacterized protein</fullName>
    </submittedName>
</protein>
<organism evidence="3 4">
    <name type="scientific">Owenia fusiformis</name>
    <name type="common">Polychaete worm</name>
    <dbReference type="NCBI Taxonomy" id="6347"/>
    <lineage>
        <taxon>Eukaryota</taxon>
        <taxon>Metazoa</taxon>
        <taxon>Spiralia</taxon>
        <taxon>Lophotrochozoa</taxon>
        <taxon>Annelida</taxon>
        <taxon>Polychaeta</taxon>
        <taxon>Sedentaria</taxon>
        <taxon>Canalipalpata</taxon>
        <taxon>Sabellida</taxon>
        <taxon>Oweniida</taxon>
        <taxon>Oweniidae</taxon>
        <taxon>Owenia</taxon>
    </lineage>
</organism>
<proteinExistence type="predicted"/>
<dbReference type="EMBL" id="CAIIXF020000012">
    <property type="protein sequence ID" value="CAH1800680.1"/>
    <property type="molecule type" value="Genomic_DNA"/>
</dbReference>
<feature type="compositionally biased region" description="Basic and acidic residues" evidence="2">
    <location>
        <begin position="1131"/>
        <end position="1152"/>
    </location>
</feature>
<feature type="coiled-coil region" evidence="1">
    <location>
        <begin position="1293"/>
        <end position="1340"/>
    </location>
</feature>
<feature type="coiled-coil region" evidence="1">
    <location>
        <begin position="1023"/>
        <end position="1103"/>
    </location>
</feature>
<sequence length="1592" mass="173871">MASLVFDGLPTLNEILALPRQPFTETIKITDTCSARIVFEGCFVFVNPIPENCLGVDMIIKQVFGNFNGLDSALQIGSIGESPTPLSSLTLNQVVVDVCQENISLSASDLTDDVITIIPSFLSVTDLTIDASIIVPTEAISVSFNAVWSIAGVTFNVAATVANANQYEIVATPTTQTVSMDTLLGGLSEALVPGDSSSVANLFDDLNLDRIVISNPQLIVKSPNSSSIGIQFTFTSDVSGLGTLDIMLNFNRVKGDEGDFENTLSMTVLFKDIRLSAVVLHLLSLDISKVPVIGSLHFPEMAVIVASDNVTSPIVSYNSESEVLALLPSIYKGITLLFTASVGDAFSSNFMVRLAPPNKTIHFEVLPGSETSVKDLIYLFLGTIQVELPPNFFLVDFLDKSLSGMSYDGELNTLTIPVILPDQITIIEYVFEIENPEVEFIIGLGTPKTLSFDVRGRWVIKDYPVDLSISKPPGANEFIATACPEKPIEVGIIMAKLAGQFLPNGLEDKLRSIGLTTFSIEEPCFEVITGSNFGARVWGNAVIGSWDNTKVEVLGVQASGAILMALGVVLERAKLSDVVDKLSGNTVNFVGHRIFDDSIIGFITSTHDIPNIGSGERKFTKLPMLSDTTIMKGISLMAQLKIPENCYSDKFCGVLKKFFGSGFAAVLKGRLAINFLQLEVTVPSEIELIEGFTLSDVGFRVKARAPTFEIGLMATLEVENPPLVFIGSIGVSTTGGVVAELAVAGCLKNTFLLSIVRLCDLHIRLGVTPEPTLISELGVGANAEIGVFNNPKARPFRAIVYIGLYKYAPTQNYFLGSISSLTIPDILAAFGSFPSLPKALDEIGYPEGLNMSYAIQSRTLPNGVVIPSGLRFRGILQILALKVSTVMRIDINGIFISVVVNRLEIGRGLITVEGTGGKSGPELFVDVGWNRPRAKIDINGRVCVLKICASINITIDARGIHFEIDGNILGLFEAHLRLTGSYSTLASSEFMVDGQFKQTFLDFLKNKVTDALSKISGLSTKAVEEAQEVVDKLDEKVEEAANKLRSKTDEVDRIQNLLDDKAEKIGDQKQKVNDLERKYQAALQSWREKVAAFTAQKEKLSKTRGKIRDIEDNCPSGCKRRKRRGIGFSDIKLKKEDAAETPQDTKSKREDPGATDNSLLAKVKIGKAESNCFLRSSSSRIISAIVANGLKHQPVKKAIDVPLRRKRFLGRVGRWVSRAAENTREAARRAANAAERTREAALRAAAIARERTREAAVRVERTREATSRIARERAREVAYRAEKGREATARVVRERAREIRERTREAAEKVRLERIREVAAERGREAANAARERVRETTEKLRLDKIKERAREVAEKLRLDNIKERAREIAEKARLDKIKERAREVTEKLRLERVREGAENVREIGVCKAKDAARLLCIAPLAGLRLTLKGLEGTISGLQKAVDVALKIAQDNNILFEAARKTLDGLEKSMKVLSDSLDGAKVAMNAAAELVEQSTIAFDAADKVLQGIKKTHEFGLNVASKIAKVGLGGLINIKGLRFKVNLPEANSGEFEGTMVASFVVGPDQSFSFSVRLFSINQMVDVLVEKVKEFIKI</sequence>
<gene>
    <name evidence="3" type="ORF">OFUS_LOCUS24539</name>
</gene>
<evidence type="ECO:0000256" key="1">
    <source>
        <dbReference type="SAM" id="Coils"/>
    </source>
</evidence>
<feature type="coiled-coil region" evidence="1">
    <location>
        <begin position="1217"/>
        <end position="1251"/>
    </location>
</feature>
<evidence type="ECO:0000313" key="3">
    <source>
        <dbReference type="EMBL" id="CAH1800680.1"/>
    </source>
</evidence>
<keyword evidence="4" id="KW-1185">Reference proteome</keyword>